<comment type="caution">
    <text evidence="1">The sequence shown here is derived from an EMBL/GenBank/DDBJ whole genome shotgun (WGS) entry which is preliminary data.</text>
</comment>
<dbReference type="Pfam" id="PF10932">
    <property type="entry name" value="DUF2783"/>
    <property type="match status" value="1"/>
</dbReference>
<reference evidence="1" key="1">
    <citation type="submission" date="2022-12" db="EMBL/GenBank/DDBJ databases">
        <title>Paracoccus onchidii sp. nov., isolated from a marine invertebrate from the South China Sea.</title>
        <authorList>
            <person name="Xu S."/>
            <person name="Liu Z."/>
            <person name="Xu Y."/>
        </authorList>
    </citation>
    <scope>NUCLEOTIDE SEQUENCE</scope>
    <source>
        <strain evidence="1">Z330</strain>
    </source>
</reference>
<keyword evidence="2" id="KW-1185">Reference proteome</keyword>
<evidence type="ECO:0000313" key="1">
    <source>
        <dbReference type="EMBL" id="MDB6178229.1"/>
    </source>
</evidence>
<name>A0ABT4ZFS7_9RHOB</name>
<proteinExistence type="predicted"/>
<gene>
    <name evidence="1" type="ORF">PAF17_12055</name>
</gene>
<evidence type="ECO:0000313" key="2">
    <source>
        <dbReference type="Proteomes" id="UP001165641"/>
    </source>
</evidence>
<organism evidence="1 2">
    <name type="scientific">Paracoccus onchidii</name>
    <dbReference type="NCBI Taxonomy" id="3017813"/>
    <lineage>
        <taxon>Bacteria</taxon>
        <taxon>Pseudomonadati</taxon>
        <taxon>Pseudomonadota</taxon>
        <taxon>Alphaproteobacteria</taxon>
        <taxon>Rhodobacterales</taxon>
        <taxon>Paracoccaceae</taxon>
        <taxon>Paracoccus</taxon>
    </lineage>
</organism>
<accession>A0ABT4ZFS7</accession>
<sequence length="66" mass="7098">MASLNTAPNLSGHDDIYERLIALHDGLSEGESLQAWSRLVLLLINHIGDREVIDCAIDLASAAGNQ</sequence>
<dbReference type="RefSeq" id="WP_271889351.1">
    <property type="nucleotide sequence ID" value="NZ_JAQBIE010000014.1"/>
</dbReference>
<dbReference type="Proteomes" id="UP001165641">
    <property type="component" value="Unassembled WGS sequence"/>
</dbReference>
<dbReference type="InterPro" id="IPR021233">
    <property type="entry name" value="DUF2783"/>
</dbReference>
<protein>
    <submittedName>
        <fullName evidence="1">DUF2783 domain-containing protein</fullName>
    </submittedName>
</protein>
<dbReference type="EMBL" id="JAQBIE010000014">
    <property type="protein sequence ID" value="MDB6178229.1"/>
    <property type="molecule type" value="Genomic_DNA"/>
</dbReference>